<feature type="domain" description="MacB-like periplasmic core" evidence="8">
    <location>
        <begin position="24"/>
        <end position="247"/>
    </location>
</feature>
<keyword evidence="2" id="KW-1003">Cell membrane</keyword>
<comment type="subcellular location">
    <subcellularLocation>
        <location evidence="1">Cell membrane</location>
        <topology evidence="1">Multi-pass membrane protein</topology>
    </subcellularLocation>
</comment>
<dbReference type="STRING" id="1285928.SAMN04487894_12327"/>
<evidence type="ECO:0000313" key="9">
    <source>
        <dbReference type="EMBL" id="SDE14479.1"/>
    </source>
</evidence>
<protein>
    <submittedName>
        <fullName evidence="9">Putative ABC transport system permease protein</fullName>
    </submittedName>
</protein>
<feature type="transmembrane region" description="Helical" evidence="6">
    <location>
        <begin position="742"/>
        <end position="761"/>
    </location>
</feature>
<feature type="transmembrane region" description="Helical" evidence="6">
    <location>
        <begin position="694"/>
        <end position="714"/>
    </location>
</feature>
<gene>
    <name evidence="9" type="ORF">SAMN04487894_12327</name>
</gene>
<accession>A0A1G7AI52</accession>
<keyword evidence="4 6" id="KW-1133">Transmembrane helix</keyword>
<feature type="domain" description="ABC3 transporter permease C-terminal" evidence="7">
    <location>
        <begin position="693"/>
        <end position="805"/>
    </location>
</feature>
<keyword evidence="5 6" id="KW-0472">Membrane</keyword>
<feature type="transmembrane region" description="Helical" evidence="6">
    <location>
        <begin position="439"/>
        <end position="463"/>
    </location>
</feature>
<dbReference type="Proteomes" id="UP000198757">
    <property type="component" value="Unassembled WGS sequence"/>
</dbReference>
<evidence type="ECO:0000256" key="3">
    <source>
        <dbReference type="ARBA" id="ARBA00022692"/>
    </source>
</evidence>
<evidence type="ECO:0000259" key="7">
    <source>
        <dbReference type="Pfam" id="PF02687"/>
    </source>
</evidence>
<feature type="transmembrane region" description="Helical" evidence="6">
    <location>
        <begin position="301"/>
        <end position="323"/>
    </location>
</feature>
<dbReference type="PANTHER" id="PTHR30572">
    <property type="entry name" value="MEMBRANE COMPONENT OF TRANSPORTER-RELATED"/>
    <property type="match status" value="1"/>
</dbReference>
<evidence type="ECO:0000256" key="1">
    <source>
        <dbReference type="ARBA" id="ARBA00004651"/>
    </source>
</evidence>
<dbReference type="PROSITE" id="PS51257">
    <property type="entry name" value="PROKAR_LIPOPROTEIN"/>
    <property type="match status" value="1"/>
</dbReference>
<keyword evidence="3 6" id="KW-0812">Transmembrane</keyword>
<dbReference type="InterPro" id="IPR025857">
    <property type="entry name" value="MacB_PCD"/>
</dbReference>
<feature type="domain" description="ABC3 transporter permease C-terminal" evidence="7">
    <location>
        <begin position="307"/>
        <end position="420"/>
    </location>
</feature>
<dbReference type="Pfam" id="PF12704">
    <property type="entry name" value="MacB_PCD"/>
    <property type="match status" value="2"/>
</dbReference>
<sequence length="813" mass="90814">MLRNDFKIAWRQLKKQKLYAVIKIGGFALSIAACLLIALFIRDELSYDRSYPDADRIYRLIAAFDNRGKREKGWSFPAPVAQVIRQDFPEVEQTGRLMPSALFDGAGSNQVRSTDMLQNTYEDKFAYADQSLLDILKLPMVYGNRATALAEPNTMVLTKAMADKYFPDQDPVGKTMILNENKERIYKIGGVIQDFPATSHFPFRFLLTLTDHELWPGEQSRWNASNYSVYMVLKKGKDPAVLQNKFKEMLTRYYLPVLKSSGAKDPESVIKNTRLMLQPLTDIHLRSADINDWQSKGDIRFVWLFGAVACFILIIACINFINLSTARSASRAKEVGLRKVVGSHRSGLVRQFLMESVGYSLASFVLGLVLAILLLPYFNQMAARSLTIPWSAWWLLPLLLLGAVGVGLVAGLYPAFYLSAFKPAQVLKGTGAPLSKRSFLRNGLVVFQFATSVVLIVGTVVVYRQTHYLLNRNAGFDKDQVMLLQGTGTLDPVTVLPSLKNELLKIAQVKQVSVSDYLPVVDTKRDGNPFYREGRTKEDAAVGGQKWYVDADYIKTMGMQIASGRDFSKELASDTAAVVINEAMVKALGLKDPVGQRITNGWQTFTVIGIIKDFNFETMRREVAPLCLTMSRFSASSMIAVKIDPAGVEHTIASITAAWKSFAPHQPVRFTFLDERFAGMYADVQRMGMVFSSFAMLSIFIACLGLFALSAFTAEQRIKEIGVRKVLGAGVGNLAVLLSKDFIKLVLIALAVAMPFTWWVMERWLQDFAYRIKVTWWMFLVAGSLVIMVALVTVSFQAIRAAIANPVKALRSE</sequence>
<feature type="transmembrane region" description="Helical" evidence="6">
    <location>
        <begin position="776"/>
        <end position="799"/>
    </location>
</feature>
<evidence type="ECO:0000256" key="6">
    <source>
        <dbReference type="SAM" id="Phobius"/>
    </source>
</evidence>
<organism evidence="9 10">
    <name type="scientific">Niabella drilacis (strain DSM 25811 / CCM 8410 / CCUG 62505 / LMG 26954 / E90)</name>
    <dbReference type="NCBI Taxonomy" id="1285928"/>
    <lineage>
        <taxon>Bacteria</taxon>
        <taxon>Pseudomonadati</taxon>
        <taxon>Bacteroidota</taxon>
        <taxon>Chitinophagia</taxon>
        <taxon>Chitinophagales</taxon>
        <taxon>Chitinophagaceae</taxon>
        <taxon>Niabella</taxon>
    </lineage>
</organism>
<evidence type="ECO:0000256" key="5">
    <source>
        <dbReference type="ARBA" id="ARBA00023136"/>
    </source>
</evidence>
<proteinExistence type="predicted"/>
<dbReference type="OrthoDB" id="5933722at2"/>
<name>A0A1G7AI52_NIADE</name>
<reference evidence="10" key="1">
    <citation type="submission" date="2016-10" db="EMBL/GenBank/DDBJ databases">
        <authorList>
            <person name="Varghese N."/>
            <person name="Submissions S."/>
        </authorList>
    </citation>
    <scope>NUCLEOTIDE SEQUENCE [LARGE SCALE GENOMIC DNA]</scope>
    <source>
        <strain evidence="10">DSM 25811 / CCM 8410 / LMG 26954 / E90</strain>
    </source>
</reference>
<evidence type="ECO:0000313" key="10">
    <source>
        <dbReference type="Proteomes" id="UP000198757"/>
    </source>
</evidence>
<dbReference type="GO" id="GO:0022857">
    <property type="term" value="F:transmembrane transporter activity"/>
    <property type="evidence" value="ECO:0007669"/>
    <property type="project" value="TreeGrafter"/>
</dbReference>
<feature type="domain" description="MacB-like periplasmic core" evidence="8">
    <location>
        <begin position="494"/>
        <end position="655"/>
    </location>
</feature>
<evidence type="ECO:0000259" key="8">
    <source>
        <dbReference type="Pfam" id="PF12704"/>
    </source>
</evidence>
<dbReference type="RefSeq" id="WP_090393175.1">
    <property type="nucleotide sequence ID" value="NZ_FMZO01000023.1"/>
</dbReference>
<dbReference type="InterPro" id="IPR050250">
    <property type="entry name" value="Macrolide_Exporter_MacB"/>
</dbReference>
<dbReference type="EMBL" id="FMZO01000023">
    <property type="protein sequence ID" value="SDE14479.1"/>
    <property type="molecule type" value="Genomic_DNA"/>
</dbReference>
<dbReference type="InterPro" id="IPR003838">
    <property type="entry name" value="ABC3_permease_C"/>
</dbReference>
<feature type="transmembrane region" description="Helical" evidence="6">
    <location>
        <begin position="20"/>
        <end position="41"/>
    </location>
</feature>
<dbReference type="AlphaFoldDB" id="A0A1G7AI52"/>
<dbReference type="PANTHER" id="PTHR30572:SF18">
    <property type="entry name" value="ABC-TYPE MACROLIDE FAMILY EXPORT SYSTEM PERMEASE COMPONENT 2"/>
    <property type="match status" value="1"/>
</dbReference>
<dbReference type="Pfam" id="PF02687">
    <property type="entry name" value="FtsX"/>
    <property type="match status" value="2"/>
</dbReference>
<dbReference type="GO" id="GO:0005886">
    <property type="term" value="C:plasma membrane"/>
    <property type="evidence" value="ECO:0007669"/>
    <property type="project" value="UniProtKB-SubCell"/>
</dbReference>
<evidence type="ECO:0000256" key="4">
    <source>
        <dbReference type="ARBA" id="ARBA00022989"/>
    </source>
</evidence>
<feature type="transmembrane region" description="Helical" evidence="6">
    <location>
        <begin position="390"/>
        <end position="418"/>
    </location>
</feature>
<keyword evidence="10" id="KW-1185">Reference proteome</keyword>
<feature type="transmembrane region" description="Helical" evidence="6">
    <location>
        <begin position="357"/>
        <end position="378"/>
    </location>
</feature>
<evidence type="ECO:0000256" key="2">
    <source>
        <dbReference type="ARBA" id="ARBA00022475"/>
    </source>
</evidence>